<evidence type="ECO:0000256" key="2">
    <source>
        <dbReference type="PROSITE-ProRule" id="PRU01091"/>
    </source>
</evidence>
<organism evidence="4 5">
    <name type="scientific">Salinarimonas soli</name>
    <dbReference type="NCBI Taxonomy" id="1638099"/>
    <lineage>
        <taxon>Bacteria</taxon>
        <taxon>Pseudomonadati</taxon>
        <taxon>Pseudomonadota</taxon>
        <taxon>Alphaproteobacteria</taxon>
        <taxon>Hyphomicrobiales</taxon>
        <taxon>Salinarimonadaceae</taxon>
        <taxon>Salinarimonas</taxon>
    </lineage>
</organism>
<evidence type="ECO:0000256" key="1">
    <source>
        <dbReference type="ARBA" id="ARBA00023125"/>
    </source>
</evidence>
<dbReference type="Gene3D" id="1.10.10.10">
    <property type="entry name" value="Winged helix-like DNA-binding domain superfamily/Winged helix DNA-binding domain"/>
    <property type="match status" value="1"/>
</dbReference>
<dbReference type="CDD" id="cd00383">
    <property type="entry name" value="trans_reg_C"/>
    <property type="match status" value="1"/>
</dbReference>
<dbReference type="InterPro" id="IPR027417">
    <property type="entry name" value="P-loop_NTPase"/>
</dbReference>
<evidence type="ECO:0000313" key="5">
    <source>
        <dbReference type="Proteomes" id="UP000323142"/>
    </source>
</evidence>
<dbReference type="InterPro" id="IPR036388">
    <property type="entry name" value="WH-like_DNA-bd_sf"/>
</dbReference>
<dbReference type="PANTHER" id="PTHR47691:SF3">
    <property type="entry name" value="HTH-TYPE TRANSCRIPTIONAL REGULATOR RV0890C-RELATED"/>
    <property type="match status" value="1"/>
</dbReference>
<accession>A0A5B2VIP7</accession>
<keyword evidence="5" id="KW-1185">Reference proteome</keyword>
<reference evidence="4 5" key="1">
    <citation type="submission" date="2019-09" db="EMBL/GenBank/DDBJ databases">
        <title>Salinarimonas rosea gen. nov., sp. nov., a new member of the a-2 subgroup of the Proteobacteria.</title>
        <authorList>
            <person name="Liu J."/>
        </authorList>
    </citation>
    <scope>NUCLEOTIDE SEQUENCE [LARGE SCALE GENOMIC DNA]</scope>
    <source>
        <strain evidence="4 5">BN140002</strain>
    </source>
</reference>
<keyword evidence="1 2" id="KW-0238">DNA-binding</keyword>
<reference evidence="4 5" key="2">
    <citation type="submission" date="2019-09" db="EMBL/GenBank/DDBJ databases">
        <authorList>
            <person name="Jin C."/>
        </authorList>
    </citation>
    <scope>NUCLEOTIDE SEQUENCE [LARGE SCALE GENOMIC DNA]</scope>
    <source>
        <strain evidence="4 5">BN140002</strain>
    </source>
</reference>
<proteinExistence type="predicted"/>
<dbReference type="PRINTS" id="PR00364">
    <property type="entry name" value="DISEASERSIST"/>
</dbReference>
<dbReference type="RefSeq" id="WP_149816190.1">
    <property type="nucleotide sequence ID" value="NZ_VUOA01000014.1"/>
</dbReference>
<gene>
    <name evidence="4" type="ORF">F0L46_06240</name>
</gene>
<dbReference type="InterPro" id="IPR001867">
    <property type="entry name" value="OmpR/PhoB-type_DNA-bd"/>
</dbReference>
<dbReference type="InterPro" id="IPR058852">
    <property type="entry name" value="HTH_77"/>
</dbReference>
<comment type="caution">
    <text evidence="4">The sequence shown here is derived from an EMBL/GenBank/DDBJ whole genome shotgun (WGS) entry which is preliminary data.</text>
</comment>
<feature type="domain" description="OmpR/PhoB-type" evidence="3">
    <location>
        <begin position="10"/>
        <end position="108"/>
    </location>
</feature>
<dbReference type="Proteomes" id="UP000323142">
    <property type="component" value="Unassembled WGS sequence"/>
</dbReference>
<dbReference type="SUPFAM" id="SSF46894">
    <property type="entry name" value="C-terminal effector domain of the bipartite response regulators"/>
    <property type="match status" value="1"/>
</dbReference>
<dbReference type="GO" id="GO:0003677">
    <property type="term" value="F:DNA binding"/>
    <property type="evidence" value="ECO:0007669"/>
    <property type="project" value="UniProtKB-UniRule"/>
</dbReference>
<dbReference type="Pfam" id="PF00486">
    <property type="entry name" value="Trans_reg_C"/>
    <property type="match status" value="1"/>
</dbReference>
<dbReference type="InterPro" id="IPR016032">
    <property type="entry name" value="Sig_transdc_resp-reg_C-effctor"/>
</dbReference>
<dbReference type="PANTHER" id="PTHR47691">
    <property type="entry name" value="REGULATOR-RELATED"/>
    <property type="match status" value="1"/>
</dbReference>
<dbReference type="SUPFAM" id="SSF52540">
    <property type="entry name" value="P-loop containing nucleoside triphosphate hydrolases"/>
    <property type="match status" value="1"/>
</dbReference>
<evidence type="ECO:0000313" key="4">
    <source>
        <dbReference type="EMBL" id="KAA2238242.1"/>
    </source>
</evidence>
<dbReference type="GO" id="GO:0043531">
    <property type="term" value="F:ADP binding"/>
    <property type="evidence" value="ECO:0007669"/>
    <property type="project" value="InterPro"/>
</dbReference>
<dbReference type="GO" id="GO:0000160">
    <property type="term" value="P:phosphorelay signal transduction system"/>
    <property type="evidence" value="ECO:0007669"/>
    <property type="project" value="InterPro"/>
</dbReference>
<dbReference type="PROSITE" id="PS51755">
    <property type="entry name" value="OMPR_PHOB"/>
    <property type="match status" value="1"/>
</dbReference>
<sequence>MNIWLAENKTKIFRFGPFHLNTAERILLKNGEPVEIGARALDLLRALVSRPNQNLSKRELIDEVWPDVVVEEGSLRVHIGALRKVLGDGEDGARYIATLAGRGYCFVAPVAFGEAEPKAAAEAATGIQLPARLGRMVGRNSSVNTITALLADSRFVTIVGSGGVGKTTLAVAVGHEMLDSFNGAVVFVDLGALNDPAFVAPSVASVLGLSVQSDDPTPSLIAYLKDKRIFLVLDNCEHVVEAAATLAMRIFMAAPQVHILATSREALRVEGEQVYKLMPLTVPPDDPGITADTAMTYSAVQLFVERAAASGAKLSFTDVEAPVVASICRKVDGLALALELAAGRVGTYGLQQTLALLDQRLTMLWLGQRTAPPRQKTLRALLDWSYELLSDVERVVLRRLAVFVGPFTIDAAMAVVTSPSIDEALVFAALDSLVNKSMLTTNPVGTTLRYRLSETTRAYALEIAADDAELAGLAARHASYYSEWLERTGAEWPSLSSVPERVSLLSDLGNTRAGLEWCFGPKGDGAIGIRLAASAAPLFLALSLLTECLRWSERALLAYNGGEREEMQLQAAFGMSLMFTRGNGEIARVALTKSLAIAQRRDDVMGELRSLSLLHMYYRRIGDYRAALDCAERSVERSSVLAGLAEKAPAIALAHSLLGVSLYHIGDLSGARAELERALELQQGTHWSSTFLLGYDHYSLATSILARTLWLLGYPLQAVDLARETLRQSARMDHPVTMSITLTWALSVFLWTGDLRSADELFRKSIAHSEAHSLTPNVMQGRGFRGELALRHGDLAAGIKHLQDCLKELRATRYELLATPFSISLGQGLVQADRAPEALALMDEAIELIKTTGELVYMPELLRVKARALRALKAADLKSAEAYLMQAIEWSRRQGSRSWELRAATELAAMWADEGRADAARDVLEPLHAAFGEGGETADLQAAASLLARIA</sequence>
<name>A0A5B2VIP7_9HYPH</name>
<protein>
    <submittedName>
        <fullName evidence="4">Transcriptional regulator</fullName>
    </submittedName>
</protein>
<dbReference type="SMART" id="SM00862">
    <property type="entry name" value="Trans_reg_C"/>
    <property type="match status" value="1"/>
</dbReference>
<dbReference type="GO" id="GO:0006355">
    <property type="term" value="P:regulation of DNA-templated transcription"/>
    <property type="evidence" value="ECO:0007669"/>
    <property type="project" value="InterPro"/>
</dbReference>
<dbReference type="AlphaFoldDB" id="A0A5B2VIP7"/>
<dbReference type="Gene3D" id="3.40.50.300">
    <property type="entry name" value="P-loop containing nucleotide triphosphate hydrolases"/>
    <property type="match status" value="1"/>
</dbReference>
<dbReference type="EMBL" id="VUOA01000014">
    <property type="protein sequence ID" value="KAA2238242.1"/>
    <property type="molecule type" value="Genomic_DNA"/>
</dbReference>
<feature type="DNA-binding region" description="OmpR/PhoB-type" evidence="2">
    <location>
        <begin position="10"/>
        <end position="108"/>
    </location>
</feature>
<evidence type="ECO:0000259" key="3">
    <source>
        <dbReference type="PROSITE" id="PS51755"/>
    </source>
</evidence>
<dbReference type="Pfam" id="PF00931">
    <property type="entry name" value="NB-ARC"/>
    <property type="match status" value="1"/>
</dbReference>
<dbReference type="Gene3D" id="1.25.40.10">
    <property type="entry name" value="Tetratricopeptide repeat domain"/>
    <property type="match status" value="2"/>
</dbReference>
<dbReference type="SUPFAM" id="SSF48452">
    <property type="entry name" value="TPR-like"/>
    <property type="match status" value="2"/>
</dbReference>
<dbReference type="InterPro" id="IPR002182">
    <property type="entry name" value="NB-ARC"/>
</dbReference>
<dbReference type="Pfam" id="PF25872">
    <property type="entry name" value="HTH_77"/>
    <property type="match status" value="1"/>
</dbReference>
<dbReference type="OrthoDB" id="4473689at2"/>
<dbReference type="InterPro" id="IPR011990">
    <property type="entry name" value="TPR-like_helical_dom_sf"/>
</dbReference>